<proteinExistence type="predicted"/>
<organism evidence="1 2">
    <name type="scientific">Sphingomonas rosea</name>
    <dbReference type="NCBI Taxonomy" id="335605"/>
    <lineage>
        <taxon>Bacteria</taxon>
        <taxon>Pseudomonadati</taxon>
        <taxon>Pseudomonadota</taxon>
        <taxon>Alphaproteobacteria</taxon>
        <taxon>Sphingomonadales</taxon>
        <taxon>Sphingomonadaceae</taxon>
        <taxon>Sphingomonas</taxon>
    </lineage>
</organism>
<dbReference type="EMBL" id="BAABBR010000001">
    <property type="protein sequence ID" value="GAA4041395.1"/>
    <property type="molecule type" value="Genomic_DNA"/>
</dbReference>
<comment type="caution">
    <text evidence="1">The sequence shown here is derived from an EMBL/GenBank/DDBJ whole genome shotgun (WGS) entry which is preliminary data.</text>
</comment>
<evidence type="ECO:0000313" key="2">
    <source>
        <dbReference type="Proteomes" id="UP001424459"/>
    </source>
</evidence>
<accession>A0ABP7UEC7</accession>
<protein>
    <submittedName>
        <fullName evidence="1">Uncharacterized protein</fullName>
    </submittedName>
</protein>
<evidence type="ECO:0000313" key="1">
    <source>
        <dbReference type="EMBL" id="GAA4041395.1"/>
    </source>
</evidence>
<dbReference type="Proteomes" id="UP001424459">
    <property type="component" value="Unassembled WGS sequence"/>
</dbReference>
<sequence length="131" mass="14309">MAANLICRLRTGGFRAIKGAKRIHIHPAVDVAKTHIETLRPPISPLNFGRSLVFRLTSQADMHGMPRGRRLYLFFARHGLVPPPPDASGCALVMADARASSLRGLLGFRAANAMRLTGLFEEVMLVMNCCA</sequence>
<keyword evidence="2" id="KW-1185">Reference proteome</keyword>
<gene>
    <name evidence="1" type="ORF">GCM10022281_23020</name>
</gene>
<reference evidence="2" key="1">
    <citation type="journal article" date="2019" name="Int. J. Syst. Evol. Microbiol.">
        <title>The Global Catalogue of Microorganisms (GCM) 10K type strain sequencing project: providing services to taxonomists for standard genome sequencing and annotation.</title>
        <authorList>
            <consortium name="The Broad Institute Genomics Platform"/>
            <consortium name="The Broad Institute Genome Sequencing Center for Infectious Disease"/>
            <person name="Wu L."/>
            <person name="Ma J."/>
        </authorList>
    </citation>
    <scope>NUCLEOTIDE SEQUENCE [LARGE SCALE GENOMIC DNA]</scope>
    <source>
        <strain evidence="2">JCM 17564</strain>
    </source>
</reference>
<name>A0ABP7UEC7_9SPHN</name>